<proteinExistence type="predicted"/>
<dbReference type="EMBL" id="JAFLRD010000032">
    <property type="protein sequence ID" value="MBO0418383.1"/>
    <property type="molecule type" value="Genomic_DNA"/>
</dbReference>
<dbReference type="SUPFAM" id="SSF53756">
    <property type="entry name" value="UDP-Glycosyltransferase/glycogen phosphorylase"/>
    <property type="match status" value="1"/>
</dbReference>
<name>A0ABS3GTK2_9NEIS</name>
<dbReference type="GeneID" id="58561717"/>
<keyword evidence="1" id="KW-0808">Transferase</keyword>
<sequence length="415" mass="46819">MKIIYLTWGETPRLNGVYGSQVLGQINRISKLDKSIDISLYCGLPLINSGLVRRTLSYFSDIRKIGVSLPQKSLNIIPILGVQTEFYPSGRFGFNGFHLLSNFLLRNRLKKDKPDIVHCRSYHAAYAALIARAKLGLNYKVIFDARGLWPEEAVLKNKVVNGSPQYRFLKEVEMFVLNSADITISVSDPMSLHFEKIGAKRVETIYLSSDVNSLRPKLIERGSSDEKVLCYVGALSDDTWHKPYILMNTYRAFRKAYAKTKLLIVTQSNKNKIMAQALEFPESEIYITSTNNSEELATLLSTADFGVLPYLHPKEDHEIQIASTIMAVKTAEYLSAGLPVLVNKYCGGAATIANKFNVGLTFDPINCEDSINNYMLDHFLRSEFSDHAIDVAKKCFDYTKNAENYIALYQELMAK</sequence>
<evidence type="ECO:0000259" key="2">
    <source>
        <dbReference type="Pfam" id="PF13439"/>
    </source>
</evidence>
<dbReference type="Proteomes" id="UP000664349">
    <property type="component" value="Unassembled WGS sequence"/>
</dbReference>
<dbReference type="Gene3D" id="3.40.50.2000">
    <property type="entry name" value="Glycogen Phosphorylase B"/>
    <property type="match status" value="2"/>
</dbReference>
<dbReference type="Pfam" id="PF13439">
    <property type="entry name" value="Glyco_transf_4"/>
    <property type="match status" value="1"/>
</dbReference>
<protein>
    <submittedName>
        <fullName evidence="3">Glycosyltransferase family 4 protein</fullName>
    </submittedName>
</protein>
<dbReference type="RefSeq" id="WP_081576535.1">
    <property type="nucleotide sequence ID" value="NZ_AP019312.1"/>
</dbReference>
<gene>
    <name evidence="3" type="ORF">J1C50_23000</name>
</gene>
<dbReference type="InterPro" id="IPR028098">
    <property type="entry name" value="Glyco_trans_4-like_N"/>
</dbReference>
<evidence type="ECO:0000313" key="3">
    <source>
        <dbReference type="EMBL" id="MBO0418383.1"/>
    </source>
</evidence>
<dbReference type="Pfam" id="PF13692">
    <property type="entry name" value="Glyco_trans_1_4"/>
    <property type="match status" value="1"/>
</dbReference>
<organism evidence="3 4">
    <name type="scientific">Chromobacterium haemolyticum</name>
    <dbReference type="NCBI Taxonomy" id="394935"/>
    <lineage>
        <taxon>Bacteria</taxon>
        <taxon>Pseudomonadati</taxon>
        <taxon>Pseudomonadota</taxon>
        <taxon>Betaproteobacteria</taxon>
        <taxon>Neisseriales</taxon>
        <taxon>Chromobacteriaceae</taxon>
        <taxon>Chromobacterium</taxon>
    </lineage>
</organism>
<keyword evidence="4" id="KW-1185">Reference proteome</keyword>
<evidence type="ECO:0000256" key="1">
    <source>
        <dbReference type="ARBA" id="ARBA00022679"/>
    </source>
</evidence>
<dbReference type="CDD" id="cd03801">
    <property type="entry name" value="GT4_PimA-like"/>
    <property type="match status" value="1"/>
</dbReference>
<evidence type="ECO:0000313" key="4">
    <source>
        <dbReference type="Proteomes" id="UP000664349"/>
    </source>
</evidence>
<dbReference type="PANTHER" id="PTHR46401">
    <property type="entry name" value="GLYCOSYLTRANSFERASE WBBK-RELATED"/>
    <property type="match status" value="1"/>
</dbReference>
<reference evidence="3 4" key="1">
    <citation type="submission" date="2021-03" db="EMBL/GenBank/DDBJ databases">
        <title>First Case of infection caused by Chromobacterium haemolyticum derived from water in China.</title>
        <authorList>
            <person name="Chen J."/>
            <person name="Liu C."/>
        </authorList>
    </citation>
    <scope>NUCLEOTIDE SEQUENCE [LARGE SCALE GENOMIC DNA]</scope>
    <source>
        <strain evidence="3 4">WJ-5</strain>
    </source>
</reference>
<dbReference type="PANTHER" id="PTHR46401:SF2">
    <property type="entry name" value="GLYCOSYLTRANSFERASE WBBK-RELATED"/>
    <property type="match status" value="1"/>
</dbReference>
<feature type="domain" description="Glycosyltransferase subfamily 4-like N-terminal" evidence="2">
    <location>
        <begin position="86"/>
        <end position="206"/>
    </location>
</feature>
<accession>A0ABS3GTK2</accession>
<comment type="caution">
    <text evidence="3">The sequence shown here is derived from an EMBL/GenBank/DDBJ whole genome shotgun (WGS) entry which is preliminary data.</text>
</comment>